<dbReference type="AlphaFoldDB" id="A0A4Y2HE42"/>
<evidence type="ECO:0000313" key="2">
    <source>
        <dbReference type="Proteomes" id="UP000499080"/>
    </source>
</evidence>
<reference evidence="1 2" key="1">
    <citation type="journal article" date="2019" name="Sci. Rep.">
        <title>Orb-weaving spider Araneus ventricosus genome elucidates the spidroin gene catalogue.</title>
        <authorList>
            <person name="Kono N."/>
            <person name="Nakamura H."/>
            <person name="Ohtoshi R."/>
            <person name="Moran D.A.P."/>
            <person name="Shinohara A."/>
            <person name="Yoshida Y."/>
            <person name="Fujiwara M."/>
            <person name="Mori M."/>
            <person name="Tomita M."/>
            <person name="Arakawa K."/>
        </authorList>
    </citation>
    <scope>NUCLEOTIDE SEQUENCE [LARGE SCALE GENOMIC DNA]</scope>
</reference>
<sequence>MLFSKARKHENCKVTDQNCRNNLSSEALERSCAMFCDMKTLLLLGGIHDKPSLVQAHFCLRKQYTVAKSNTATFPDIQRHLEQIFESSTSRNTTAAFAVSLAFEQAI</sequence>
<accession>A0A4Y2HE42</accession>
<gene>
    <name evidence="1" type="ORF">AVEN_13324_1</name>
</gene>
<evidence type="ECO:0000313" key="1">
    <source>
        <dbReference type="EMBL" id="GBM63532.1"/>
    </source>
</evidence>
<comment type="caution">
    <text evidence="1">The sequence shown here is derived from an EMBL/GenBank/DDBJ whole genome shotgun (WGS) entry which is preliminary data.</text>
</comment>
<organism evidence="1 2">
    <name type="scientific">Araneus ventricosus</name>
    <name type="common">Orbweaver spider</name>
    <name type="synonym">Epeira ventricosa</name>
    <dbReference type="NCBI Taxonomy" id="182803"/>
    <lineage>
        <taxon>Eukaryota</taxon>
        <taxon>Metazoa</taxon>
        <taxon>Ecdysozoa</taxon>
        <taxon>Arthropoda</taxon>
        <taxon>Chelicerata</taxon>
        <taxon>Arachnida</taxon>
        <taxon>Araneae</taxon>
        <taxon>Araneomorphae</taxon>
        <taxon>Entelegynae</taxon>
        <taxon>Araneoidea</taxon>
        <taxon>Araneidae</taxon>
        <taxon>Araneus</taxon>
    </lineage>
</organism>
<dbReference type="EMBL" id="BGPR01001873">
    <property type="protein sequence ID" value="GBM63532.1"/>
    <property type="molecule type" value="Genomic_DNA"/>
</dbReference>
<name>A0A4Y2HE42_ARAVE</name>
<proteinExistence type="predicted"/>
<keyword evidence="2" id="KW-1185">Reference proteome</keyword>
<dbReference type="Proteomes" id="UP000499080">
    <property type="component" value="Unassembled WGS sequence"/>
</dbReference>
<protein>
    <submittedName>
        <fullName evidence="1">Uncharacterized protein</fullName>
    </submittedName>
</protein>